<comment type="caution">
    <text evidence="6">Lacks conserved residue(s) required for the propagation of feature annotation.</text>
</comment>
<dbReference type="PANTHER" id="PTHR19282">
    <property type="entry name" value="TETRASPANIN"/>
    <property type="match status" value="1"/>
</dbReference>
<feature type="transmembrane region" description="Helical" evidence="6">
    <location>
        <begin position="33"/>
        <end position="55"/>
    </location>
</feature>
<feature type="transmembrane region" description="Helical" evidence="6">
    <location>
        <begin position="194"/>
        <end position="220"/>
    </location>
</feature>
<accession>A0A1L8DKC2</accession>
<evidence type="ECO:0000256" key="3">
    <source>
        <dbReference type="ARBA" id="ARBA00022692"/>
    </source>
</evidence>
<sequence>MSGIIVAGVAVWTIFWRHKYISLLSTFSYAFGAYAFIVAGILAIAGGIWGCCGIWREQRAMILCYTFILLVTLCLEASGGSIAYLYNTLLDDDLSFSLNETFLTSYAIDQGRTKAIDLMQQEYKCCGAVRFEDWQKSLWISGEDAELIFPPEDRLVPDSCCISPTYLCGLRDHPSNIYYTGCIYQMSEDLRHHLIILGTMAAGASMIPIFGIIMSCCLYIKLYKFNR</sequence>
<dbReference type="Pfam" id="PF00335">
    <property type="entry name" value="Tetraspanin"/>
    <property type="match status" value="1"/>
</dbReference>
<dbReference type="SUPFAM" id="SSF48652">
    <property type="entry name" value="Tetraspanin"/>
    <property type="match status" value="1"/>
</dbReference>
<dbReference type="Gene3D" id="1.10.1450.10">
    <property type="entry name" value="Tetraspanin"/>
    <property type="match status" value="1"/>
</dbReference>
<dbReference type="PIRSF" id="PIRSF002419">
    <property type="entry name" value="Tetraspanin"/>
    <property type="match status" value="1"/>
</dbReference>
<dbReference type="InterPro" id="IPR008952">
    <property type="entry name" value="Tetraspanin_EC2_sf"/>
</dbReference>
<keyword evidence="4 6" id="KW-1133">Transmembrane helix</keyword>
<evidence type="ECO:0000256" key="6">
    <source>
        <dbReference type="RuleBase" id="RU361218"/>
    </source>
</evidence>
<dbReference type="InterPro" id="IPR018499">
    <property type="entry name" value="Tetraspanin/Peripherin"/>
</dbReference>
<dbReference type="PANTHER" id="PTHR19282:SF544">
    <property type="entry name" value="TETRASPANIN"/>
    <property type="match status" value="1"/>
</dbReference>
<keyword evidence="3 6" id="KW-0812">Transmembrane</keyword>
<evidence type="ECO:0000256" key="4">
    <source>
        <dbReference type="ARBA" id="ARBA00022989"/>
    </source>
</evidence>
<dbReference type="AlphaFoldDB" id="A0A1L8DKC2"/>
<dbReference type="GO" id="GO:0005886">
    <property type="term" value="C:plasma membrane"/>
    <property type="evidence" value="ECO:0007669"/>
    <property type="project" value="TreeGrafter"/>
</dbReference>
<dbReference type="InterPro" id="IPR000301">
    <property type="entry name" value="Tetraspanin_animals"/>
</dbReference>
<dbReference type="PRINTS" id="PR00259">
    <property type="entry name" value="TMFOUR"/>
</dbReference>
<evidence type="ECO:0000256" key="2">
    <source>
        <dbReference type="ARBA" id="ARBA00006840"/>
    </source>
</evidence>
<comment type="similarity">
    <text evidence="2 6">Belongs to the tetraspanin (TM4SF) family.</text>
</comment>
<comment type="subcellular location">
    <subcellularLocation>
        <location evidence="1 6">Membrane</location>
        <topology evidence="1 6">Multi-pass membrane protein</topology>
    </subcellularLocation>
</comment>
<proteinExistence type="inferred from homology"/>
<feature type="transmembrane region" description="Helical" evidence="6">
    <location>
        <begin position="62"/>
        <end position="86"/>
    </location>
</feature>
<protein>
    <recommendedName>
        <fullName evidence="6">Tetraspanin</fullName>
    </recommendedName>
</protein>
<keyword evidence="5 6" id="KW-0472">Membrane</keyword>
<name>A0A1L8DKC2_9DIPT</name>
<reference evidence="7" key="1">
    <citation type="submission" date="2016-12" db="EMBL/GenBank/DDBJ databases">
        <title>An insight into the sialome and mialome of the sand fly, Nyssomyia neivai.</title>
        <authorList>
            <person name="Sebastian V."/>
            <person name="Goulart T.M."/>
            <person name="Oliveira W."/>
            <person name="Calvo E."/>
            <person name="Oliveira L.F."/>
            <person name="Pinto M.C."/>
            <person name="Rosselino A.M."/>
            <person name="Ribeiro J.M."/>
        </authorList>
    </citation>
    <scope>NUCLEOTIDE SEQUENCE</scope>
</reference>
<evidence type="ECO:0000256" key="5">
    <source>
        <dbReference type="ARBA" id="ARBA00023136"/>
    </source>
</evidence>
<dbReference type="EMBL" id="GFDF01007267">
    <property type="protein sequence ID" value="JAV06817.1"/>
    <property type="molecule type" value="Transcribed_RNA"/>
</dbReference>
<evidence type="ECO:0000313" key="7">
    <source>
        <dbReference type="EMBL" id="JAV06817.1"/>
    </source>
</evidence>
<evidence type="ECO:0000256" key="1">
    <source>
        <dbReference type="ARBA" id="ARBA00004141"/>
    </source>
</evidence>
<organism evidence="7">
    <name type="scientific">Nyssomyia neivai</name>
    <dbReference type="NCBI Taxonomy" id="330878"/>
    <lineage>
        <taxon>Eukaryota</taxon>
        <taxon>Metazoa</taxon>
        <taxon>Ecdysozoa</taxon>
        <taxon>Arthropoda</taxon>
        <taxon>Hexapoda</taxon>
        <taxon>Insecta</taxon>
        <taxon>Pterygota</taxon>
        <taxon>Neoptera</taxon>
        <taxon>Endopterygota</taxon>
        <taxon>Diptera</taxon>
        <taxon>Nematocera</taxon>
        <taxon>Psychodoidea</taxon>
        <taxon>Psychodidae</taxon>
        <taxon>Nyssomyia</taxon>
    </lineage>
</organism>
<dbReference type="CDD" id="cd03155">
    <property type="entry name" value="CD151_like_LEL"/>
    <property type="match status" value="1"/>
</dbReference>